<keyword evidence="2" id="KW-0805">Transcription regulation</keyword>
<keyword evidence="8" id="KW-1185">Reference proteome</keyword>
<proteinExistence type="predicted"/>
<dbReference type="InterPro" id="IPR036879">
    <property type="entry name" value="TF_MADSbox_sf"/>
</dbReference>
<dbReference type="CDD" id="cd00266">
    <property type="entry name" value="MADS_SRF_like"/>
    <property type="match status" value="1"/>
</dbReference>
<evidence type="ECO:0000259" key="6">
    <source>
        <dbReference type="PROSITE" id="PS50066"/>
    </source>
</evidence>
<accession>A0AAQ3QEG3</accession>
<gene>
    <name evidence="7" type="ORF">Cni_G18554</name>
</gene>
<reference evidence="7 8" key="1">
    <citation type="submission" date="2023-10" db="EMBL/GenBank/DDBJ databases">
        <title>Chromosome-scale genome assembly provides insights into flower coloration mechanisms of Canna indica.</title>
        <authorList>
            <person name="Li C."/>
        </authorList>
    </citation>
    <scope>NUCLEOTIDE SEQUENCE [LARGE SCALE GENOMIC DNA]</scope>
    <source>
        <tissue evidence="7">Flower</tissue>
    </source>
</reference>
<dbReference type="GO" id="GO:0000987">
    <property type="term" value="F:cis-regulatory region sequence-specific DNA binding"/>
    <property type="evidence" value="ECO:0007669"/>
    <property type="project" value="InterPro"/>
</dbReference>
<dbReference type="SUPFAM" id="SSF55455">
    <property type="entry name" value="SRF-like"/>
    <property type="match status" value="1"/>
</dbReference>
<dbReference type="Pfam" id="PF00319">
    <property type="entry name" value="SRF-TF"/>
    <property type="match status" value="1"/>
</dbReference>
<keyword evidence="4" id="KW-0804">Transcription</keyword>
<dbReference type="EMBL" id="CP136895">
    <property type="protein sequence ID" value="WOL09801.1"/>
    <property type="molecule type" value="Genomic_DNA"/>
</dbReference>
<dbReference type="GO" id="GO:0045944">
    <property type="term" value="P:positive regulation of transcription by RNA polymerase II"/>
    <property type="evidence" value="ECO:0007669"/>
    <property type="project" value="InterPro"/>
</dbReference>
<evidence type="ECO:0000313" key="8">
    <source>
        <dbReference type="Proteomes" id="UP001327560"/>
    </source>
</evidence>
<dbReference type="InterPro" id="IPR033897">
    <property type="entry name" value="SRF-like_MADS-box"/>
</dbReference>
<dbReference type="Proteomes" id="UP001327560">
    <property type="component" value="Chromosome 6"/>
</dbReference>
<dbReference type="PRINTS" id="PR00404">
    <property type="entry name" value="MADSDOMAIN"/>
</dbReference>
<feature type="domain" description="MADS-box" evidence="6">
    <location>
        <begin position="1"/>
        <end position="49"/>
    </location>
</feature>
<comment type="subcellular location">
    <subcellularLocation>
        <location evidence="1">Nucleus</location>
    </subcellularLocation>
</comment>
<dbReference type="InterPro" id="IPR002100">
    <property type="entry name" value="TF_MADSbox"/>
</dbReference>
<dbReference type="GO" id="GO:0000981">
    <property type="term" value="F:DNA-binding transcription factor activity, RNA polymerase II-specific"/>
    <property type="evidence" value="ECO:0007669"/>
    <property type="project" value="InterPro"/>
</dbReference>
<dbReference type="GO" id="GO:0046983">
    <property type="term" value="F:protein dimerization activity"/>
    <property type="evidence" value="ECO:0007669"/>
    <property type="project" value="InterPro"/>
</dbReference>
<dbReference type="SMART" id="SM00432">
    <property type="entry name" value="MADS"/>
    <property type="match status" value="1"/>
</dbReference>
<evidence type="ECO:0000256" key="3">
    <source>
        <dbReference type="ARBA" id="ARBA00023125"/>
    </source>
</evidence>
<organism evidence="7 8">
    <name type="scientific">Canna indica</name>
    <name type="common">Indian-shot</name>
    <dbReference type="NCBI Taxonomy" id="4628"/>
    <lineage>
        <taxon>Eukaryota</taxon>
        <taxon>Viridiplantae</taxon>
        <taxon>Streptophyta</taxon>
        <taxon>Embryophyta</taxon>
        <taxon>Tracheophyta</taxon>
        <taxon>Spermatophyta</taxon>
        <taxon>Magnoliopsida</taxon>
        <taxon>Liliopsida</taxon>
        <taxon>Zingiberales</taxon>
        <taxon>Cannaceae</taxon>
        <taxon>Canna</taxon>
    </lineage>
</organism>
<evidence type="ECO:0000313" key="7">
    <source>
        <dbReference type="EMBL" id="WOL09801.1"/>
    </source>
</evidence>
<sequence>MARKKVKLAWISNDATRRATYKKRKHGLLKKVRELTTLCHVTACMIVYGPEEAQPEAWPSAAEAAPVIRRFKSMPDMDQCRKMVNQEGFLRQRVGKLQEQLRRLMGDNRELEASLLMHEVLGGGGGGLVDVGVDDARRLAWMAEVRLKVVEERIRSEAAHRQLAVKEEAEMASKEEEVLRQNPGEEVDLFHGGEEIMPISYAESSMTWLQDAYNLFPLN</sequence>
<protein>
    <submittedName>
        <fullName evidence="7">Agamous-like MADS-box protein AGL80</fullName>
    </submittedName>
</protein>
<evidence type="ECO:0000256" key="2">
    <source>
        <dbReference type="ARBA" id="ARBA00023015"/>
    </source>
</evidence>
<name>A0AAQ3QEG3_9LILI</name>
<evidence type="ECO:0000256" key="4">
    <source>
        <dbReference type="ARBA" id="ARBA00023163"/>
    </source>
</evidence>
<keyword evidence="5" id="KW-0539">Nucleus</keyword>
<dbReference type="InterPro" id="IPR050142">
    <property type="entry name" value="MADS-box/MEF2_TF"/>
</dbReference>
<dbReference type="PANTHER" id="PTHR48019">
    <property type="entry name" value="SERUM RESPONSE FACTOR HOMOLOG"/>
    <property type="match status" value="1"/>
</dbReference>
<dbReference type="FunFam" id="3.40.1810.10:FF:000024">
    <property type="entry name" value="Agamous-like MADS-box protein AGL80"/>
    <property type="match status" value="1"/>
</dbReference>
<dbReference type="PROSITE" id="PS50066">
    <property type="entry name" value="MADS_BOX_2"/>
    <property type="match status" value="1"/>
</dbReference>
<keyword evidence="3" id="KW-0238">DNA-binding</keyword>
<dbReference type="GO" id="GO:0005634">
    <property type="term" value="C:nucleus"/>
    <property type="evidence" value="ECO:0007669"/>
    <property type="project" value="UniProtKB-SubCell"/>
</dbReference>
<dbReference type="Gene3D" id="3.40.1810.10">
    <property type="entry name" value="Transcription factor, MADS-box"/>
    <property type="match status" value="1"/>
</dbReference>
<evidence type="ECO:0000256" key="5">
    <source>
        <dbReference type="ARBA" id="ARBA00023242"/>
    </source>
</evidence>
<dbReference type="AlphaFoldDB" id="A0AAQ3QEG3"/>
<evidence type="ECO:0000256" key="1">
    <source>
        <dbReference type="ARBA" id="ARBA00004123"/>
    </source>
</evidence>